<protein>
    <submittedName>
        <fullName evidence="2">Uncharacterized protein</fullName>
    </submittedName>
</protein>
<keyword evidence="1" id="KW-1133">Transmembrane helix</keyword>
<accession>A0ABP0AGB0</accession>
<name>A0ABP0AGB0_PIPNA</name>
<keyword evidence="3" id="KW-1185">Reference proteome</keyword>
<evidence type="ECO:0000313" key="2">
    <source>
        <dbReference type="EMBL" id="CAK6447547.1"/>
    </source>
</evidence>
<evidence type="ECO:0000256" key="1">
    <source>
        <dbReference type="SAM" id="Phobius"/>
    </source>
</evidence>
<dbReference type="EMBL" id="OY882864">
    <property type="protein sequence ID" value="CAK6447547.1"/>
    <property type="molecule type" value="Genomic_DNA"/>
</dbReference>
<proteinExistence type="predicted"/>
<organism evidence="2 3">
    <name type="scientific">Pipistrellus nathusii</name>
    <name type="common">Nathusius' pipistrelle</name>
    <dbReference type="NCBI Taxonomy" id="59473"/>
    <lineage>
        <taxon>Eukaryota</taxon>
        <taxon>Metazoa</taxon>
        <taxon>Chordata</taxon>
        <taxon>Craniata</taxon>
        <taxon>Vertebrata</taxon>
        <taxon>Euteleostomi</taxon>
        <taxon>Mammalia</taxon>
        <taxon>Eutheria</taxon>
        <taxon>Laurasiatheria</taxon>
        <taxon>Chiroptera</taxon>
        <taxon>Yangochiroptera</taxon>
        <taxon>Vespertilionidae</taxon>
        <taxon>Pipistrellus</taxon>
    </lineage>
</organism>
<feature type="transmembrane region" description="Helical" evidence="1">
    <location>
        <begin position="116"/>
        <end position="136"/>
    </location>
</feature>
<sequence>MGLGTDPDSVLTSGQAAVLVRGMPSIWDITSAPNSASAQAWASSLGLAPGIALASVLGCAPPTALASVLRLAPDIAWDSVLGLAPGIAWVWALTLVLTTIWTSFSLSAPPPISFPAFFSGLAWALGSISAPVIVPVTEKTQLKYE</sequence>
<feature type="transmembrane region" description="Helical" evidence="1">
    <location>
        <begin position="47"/>
        <end position="69"/>
    </location>
</feature>
<dbReference type="Proteomes" id="UP001314169">
    <property type="component" value="Chromosome 7"/>
</dbReference>
<feature type="transmembrane region" description="Helical" evidence="1">
    <location>
        <begin position="81"/>
        <end position="104"/>
    </location>
</feature>
<reference evidence="2" key="1">
    <citation type="submission" date="2023-12" db="EMBL/GenBank/DDBJ databases">
        <authorList>
            <person name="Brown T."/>
        </authorList>
    </citation>
    <scope>NUCLEOTIDE SEQUENCE</scope>
</reference>
<keyword evidence="1" id="KW-0472">Membrane</keyword>
<keyword evidence="1" id="KW-0812">Transmembrane</keyword>
<gene>
    <name evidence="2" type="ORF">MPIPNATIZW_LOCUS15853</name>
</gene>
<evidence type="ECO:0000313" key="3">
    <source>
        <dbReference type="Proteomes" id="UP001314169"/>
    </source>
</evidence>